<dbReference type="Pfam" id="PF10536">
    <property type="entry name" value="PMD"/>
    <property type="match status" value="1"/>
</dbReference>
<dbReference type="InterPro" id="IPR012337">
    <property type="entry name" value="RNaseH-like_sf"/>
</dbReference>
<gene>
    <name evidence="3" type="ORF">G2W53_004362</name>
</gene>
<dbReference type="GO" id="GO:0003676">
    <property type="term" value="F:nucleic acid binding"/>
    <property type="evidence" value="ECO:0007669"/>
    <property type="project" value="InterPro"/>
</dbReference>
<comment type="caution">
    <text evidence="3">The sequence shown here is derived from an EMBL/GenBank/DDBJ whole genome shotgun (WGS) entry which is preliminary data.</text>
</comment>
<dbReference type="Pfam" id="PF17921">
    <property type="entry name" value="Integrase_H2C2"/>
    <property type="match status" value="1"/>
</dbReference>
<dbReference type="AlphaFoldDB" id="A0A834XBQ4"/>
<dbReference type="PANTHER" id="PTHR37984">
    <property type="entry name" value="PROTEIN CBG26694"/>
    <property type="match status" value="1"/>
</dbReference>
<evidence type="ECO:0000313" key="4">
    <source>
        <dbReference type="Proteomes" id="UP000634136"/>
    </source>
</evidence>
<dbReference type="InterPro" id="IPR041588">
    <property type="entry name" value="Integrase_H2C2"/>
</dbReference>
<keyword evidence="4" id="KW-1185">Reference proteome</keyword>
<evidence type="ECO:0000256" key="1">
    <source>
        <dbReference type="SAM" id="MobiDB-lite"/>
    </source>
</evidence>
<dbReference type="InterPro" id="IPR036397">
    <property type="entry name" value="RNaseH_sf"/>
</dbReference>
<dbReference type="Proteomes" id="UP000634136">
    <property type="component" value="Unassembled WGS sequence"/>
</dbReference>
<dbReference type="InterPro" id="IPR019557">
    <property type="entry name" value="AminoTfrase-like_pln_mobile"/>
</dbReference>
<dbReference type="GO" id="GO:0015074">
    <property type="term" value="P:DNA integration"/>
    <property type="evidence" value="ECO:0007669"/>
    <property type="project" value="InterPro"/>
</dbReference>
<dbReference type="Gene3D" id="1.10.340.70">
    <property type="match status" value="1"/>
</dbReference>
<dbReference type="InterPro" id="IPR050951">
    <property type="entry name" value="Retrovirus_Pol_polyprotein"/>
</dbReference>
<feature type="compositionally biased region" description="Basic and acidic residues" evidence="1">
    <location>
        <begin position="58"/>
        <end position="69"/>
    </location>
</feature>
<accession>A0A834XBQ4</accession>
<organism evidence="3 4">
    <name type="scientific">Senna tora</name>
    <dbReference type="NCBI Taxonomy" id="362788"/>
    <lineage>
        <taxon>Eukaryota</taxon>
        <taxon>Viridiplantae</taxon>
        <taxon>Streptophyta</taxon>
        <taxon>Embryophyta</taxon>
        <taxon>Tracheophyta</taxon>
        <taxon>Spermatophyta</taxon>
        <taxon>Magnoliopsida</taxon>
        <taxon>eudicotyledons</taxon>
        <taxon>Gunneridae</taxon>
        <taxon>Pentapetalae</taxon>
        <taxon>rosids</taxon>
        <taxon>fabids</taxon>
        <taxon>Fabales</taxon>
        <taxon>Fabaceae</taxon>
        <taxon>Caesalpinioideae</taxon>
        <taxon>Cassia clade</taxon>
        <taxon>Senna</taxon>
    </lineage>
</organism>
<protein>
    <submittedName>
        <fullName evidence="3">Integrase, catalytic core</fullName>
    </submittedName>
</protein>
<reference evidence="3" key="1">
    <citation type="submission" date="2020-09" db="EMBL/GenBank/DDBJ databases">
        <title>Genome-Enabled Discovery of Anthraquinone Biosynthesis in Senna tora.</title>
        <authorList>
            <person name="Kang S.-H."/>
            <person name="Pandey R.P."/>
            <person name="Lee C.-M."/>
            <person name="Sim J.-S."/>
            <person name="Jeong J.-T."/>
            <person name="Choi B.-S."/>
            <person name="Jung M."/>
            <person name="Ginzburg D."/>
            <person name="Zhao K."/>
            <person name="Won S.Y."/>
            <person name="Oh T.-J."/>
            <person name="Yu Y."/>
            <person name="Kim N.-H."/>
            <person name="Lee O.R."/>
            <person name="Lee T.-H."/>
            <person name="Bashyal P."/>
            <person name="Kim T.-S."/>
            <person name="Lee W.-H."/>
            <person name="Kawkins C."/>
            <person name="Kim C.-K."/>
            <person name="Kim J.S."/>
            <person name="Ahn B.O."/>
            <person name="Rhee S.Y."/>
            <person name="Sohng J.K."/>
        </authorList>
    </citation>
    <scope>NUCLEOTIDE SEQUENCE</scope>
    <source>
        <tissue evidence="3">Leaf</tissue>
    </source>
</reference>
<dbReference type="PROSITE" id="PS50994">
    <property type="entry name" value="INTEGRASE"/>
    <property type="match status" value="1"/>
</dbReference>
<dbReference type="SUPFAM" id="SSF53098">
    <property type="entry name" value="Ribonuclease H-like"/>
    <property type="match status" value="1"/>
</dbReference>
<dbReference type="PANTHER" id="PTHR37984:SF5">
    <property type="entry name" value="PROTEIN NYNRIN-LIKE"/>
    <property type="match status" value="1"/>
</dbReference>
<sequence length="649" mass="72028">MARTKQTRMMTSEEAEYVLNTGRFPPNGSRDRDVSSSGSSESRTKKSEQSVEPASPGRTEHPATNHEPEQAVVPEHTFQHVRLWEPRNPCEDTEDEHETGAGGVGAEDMGEDAEEVDDGATEDFDGLSVTSFCTTDGIVPYAAPSCQGAKFLPSPALSPCDNKGMPKSFMSVNFAPKVKRDDALCALIDTSTESDRLVMTTMLGALMARGDVLRSKVKIATKAEVTKGWAEWVRLTSDDKTSRAVIEKVGVVKALRISTRFHLSRNEEDLSFLLQRWSLTSHTFFASWGEFTLTLEDVRVILRLPLLEEFDFFSQSVPSFVADMATSLKDEVRKCNVWVPKSSKEVKFSRSRASYSRWIGYIFPGPPQESINPVTFTLGALLASGTALPLAPLYLGTLYSRLDQLSVLSVLSLGNHPGLWLSVLGCGSMVAGRCRCKKRAARYFMDGWKLFRRSLKGQPMRCISQTSKHAVMEEVHQGACGEHQGARKLYEELIKIGYYWPTMEADALAFVRRCLPCQKLANSIHAPAVELHALSTPWPFHTWAFDLIGPINPNSRGKMWILAATKLFLKWVEAVALKKANAESVATFIKENIICRFGLPKRILSDNGTPFINKVVSDLLAQFNIMHDKSSPYYPKGNGQAKATNKSLL</sequence>
<evidence type="ECO:0000259" key="2">
    <source>
        <dbReference type="PROSITE" id="PS50994"/>
    </source>
</evidence>
<dbReference type="EMBL" id="JAAIUW010000002">
    <property type="protein sequence ID" value="KAF7842064.1"/>
    <property type="molecule type" value="Genomic_DNA"/>
</dbReference>
<feature type="region of interest" description="Disordered" evidence="1">
    <location>
        <begin position="1"/>
        <end position="72"/>
    </location>
</feature>
<proteinExistence type="predicted"/>
<evidence type="ECO:0000313" key="3">
    <source>
        <dbReference type="EMBL" id="KAF7842064.1"/>
    </source>
</evidence>
<dbReference type="OrthoDB" id="1414481at2759"/>
<dbReference type="Pfam" id="PF00665">
    <property type="entry name" value="rve"/>
    <property type="match status" value="1"/>
</dbReference>
<feature type="region of interest" description="Disordered" evidence="1">
    <location>
        <begin position="87"/>
        <end position="111"/>
    </location>
</feature>
<dbReference type="InterPro" id="IPR001584">
    <property type="entry name" value="Integrase_cat-core"/>
</dbReference>
<name>A0A834XBQ4_9FABA</name>
<dbReference type="Gene3D" id="3.30.420.10">
    <property type="entry name" value="Ribonuclease H-like superfamily/Ribonuclease H"/>
    <property type="match status" value="1"/>
</dbReference>
<feature type="domain" description="Integrase catalytic" evidence="2">
    <location>
        <begin position="533"/>
        <end position="649"/>
    </location>
</feature>